<sequence>CFNGREVNRVIGVGSQDSATLVQDLRAEKWLYDAALEAEDGLCNAKLVAYSCYFCQASDVHTQESLKEPVRKFAEYVFQIPVSKIGVFENAPATNVRVPEAPIPQPTHAGTLEAEFRGAIQIITQLVVAQSGR</sequence>
<keyword evidence="2" id="KW-1185">Reference proteome</keyword>
<evidence type="ECO:0000313" key="2">
    <source>
        <dbReference type="Proteomes" id="UP000823775"/>
    </source>
</evidence>
<organism evidence="1 2">
    <name type="scientific">Datura stramonium</name>
    <name type="common">Jimsonweed</name>
    <name type="synonym">Common thornapple</name>
    <dbReference type="NCBI Taxonomy" id="4076"/>
    <lineage>
        <taxon>Eukaryota</taxon>
        <taxon>Viridiplantae</taxon>
        <taxon>Streptophyta</taxon>
        <taxon>Embryophyta</taxon>
        <taxon>Tracheophyta</taxon>
        <taxon>Spermatophyta</taxon>
        <taxon>Magnoliopsida</taxon>
        <taxon>eudicotyledons</taxon>
        <taxon>Gunneridae</taxon>
        <taxon>Pentapetalae</taxon>
        <taxon>asterids</taxon>
        <taxon>lamiids</taxon>
        <taxon>Solanales</taxon>
        <taxon>Solanaceae</taxon>
        <taxon>Solanoideae</taxon>
        <taxon>Datureae</taxon>
        <taxon>Datura</taxon>
    </lineage>
</organism>
<comment type="caution">
    <text evidence="1">The sequence shown here is derived from an EMBL/GenBank/DDBJ whole genome shotgun (WGS) entry which is preliminary data.</text>
</comment>
<gene>
    <name evidence="1" type="ORF">HAX54_016751</name>
</gene>
<protein>
    <submittedName>
        <fullName evidence="1">Uncharacterized protein</fullName>
    </submittedName>
</protein>
<dbReference type="EMBL" id="JACEIK010000209">
    <property type="protein sequence ID" value="MCD7452455.1"/>
    <property type="molecule type" value="Genomic_DNA"/>
</dbReference>
<name>A0ABS8S035_DATST</name>
<dbReference type="Proteomes" id="UP000823775">
    <property type="component" value="Unassembled WGS sequence"/>
</dbReference>
<accession>A0ABS8S035</accession>
<reference evidence="1 2" key="1">
    <citation type="journal article" date="2021" name="BMC Genomics">
        <title>Datura genome reveals duplications of psychoactive alkaloid biosynthetic genes and high mutation rate following tissue culture.</title>
        <authorList>
            <person name="Rajewski A."/>
            <person name="Carter-House D."/>
            <person name="Stajich J."/>
            <person name="Litt A."/>
        </authorList>
    </citation>
    <scope>NUCLEOTIDE SEQUENCE [LARGE SCALE GENOMIC DNA]</scope>
    <source>
        <strain evidence="1">AR-01</strain>
    </source>
</reference>
<evidence type="ECO:0000313" key="1">
    <source>
        <dbReference type="EMBL" id="MCD7452455.1"/>
    </source>
</evidence>
<proteinExistence type="predicted"/>
<feature type="non-terminal residue" evidence="1">
    <location>
        <position position="1"/>
    </location>
</feature>